<feature type="compositionally biased region" description="Polar residues" evidence="5">
    <location>
        <begin position="1"/>
        <end position="11"/>
    </location>
</feature>
<dbReference type="InterPro" id="IPR000092">
    <property type="entry name" value="Polyprenyl_synt"/>
</dbReference>
<accession>A0AAD9S174</accession>
<protein>
    <submittedName>
        <fullName evidence="6">Uncharacterized protein</fullName>
    </submittedName>
</protein>
<keyword evidence="1 4" id="KW-0808">Transferase</keyword>
<dbReference type="AlphaFoldDB" id="A0AAD9S174"/>
<dbReference type="InterPro" id="IPR008949">
    <property type="entry name" value="Isoprenoid_synthase_dom_sf"/>
</dbReference>
<dbReference type="PANTHER" id="PTHR12001:SF44">
    <property type="entry name" value="GERANYLGERANYL PYROPHOSPHATE SYNTHASE"/>
    <property type="match status" value="1"/>
</dbReference>
<dbReference type="GO" id="GO:0046165">
    <property type="term" value="P:alcohol biosynthetic process"/>
    <property type="evidence" value="ECO:0007669"/>
    <property type="project" value="UniProtKB-ARBA"/>
</dbReference>
<evidence type="ECO:0000313" key="6">
    <source>
        <dbReference type="EMBL" id="KAK2596418.1"/>
    </source>
</evidence>
<proteinExistence type="inferred from homology"/>
<reference evidence="6" key="1">
    <citation type="submission" date="2023-06" db="EMBL/GenBank/DDBJ databases">
        <authorList>
            <person name="Noh H."/>
        </authorList>
    </citation>
    <scope>NUCLEOTIDE SEQUENCE</scope>
    <source>
        <strain evidence="6">DUCC20226</strain>
    </source>
</reference>
<dbReference type="SFLD" id="SFLDS00005">
    <property type="entry name" value="Isoprenoid_Synthase_Type_I"/>
    <property type="match status" value="1"/>
</dbReference>
<evidence type="ECO:0000313" key="7">
    <source>
        <dbReference type="Proteomes" id="UP001265746"/>
    </source>
</evidence>
<sequence length="389" mass="43834">MQTDTRPSATWPSVPKVHKRNRSTSLSDQQTAKKAHANHARLHLPQPIEPVYESQNGSVSQSEEKSSAVEINNSAAGDPQRFAVADLNFSWAEEEEKVVLAPYDYVASNSGKEFRTLILNAFNAWFRVPPESLTIICDVVRMLHTSSLLIDDIQDNSLLRRGRPVAHSIYGVAQTINTGNYVYFLAAKELNKLRNAASALEVFTAEMLNLHRGQGQELYWRDTLKCPTEDEYLKMVSNKTGGLFRMAVKLMQAESPAGPMAPVCDKLVQLLGLVYQIADDYKNLTAVEYTTSKGFCEDLTEGKFSFPVVHSIQSRPEDRRLYQILAQKTTEVEVKKYAVSYIESTGSLEYTKQVVRVLVQRARDELSRIDQGRERNQEMHALLGKMALE</sequence>
<dbReference type="SUPFAM" id="SSF48576">
    <property type="entry name" value="Terpenoid synthases"/>
    <property type="match status" value="1"/>
</dbReference>
<dbReference type="InterPro" id="IPR033749">
    <property type="entry name" value="Polyprenyl_synt_CS"/>
</dbReference>
<evidence type="ECO:0000256" key="3">
    <source>
        <dbReference type="ARBA" id="ARBA00022842"/>
    </source>
</evidence>
<dbReference type="GO" id="GO:0046872">
    <property type="term" value="F:metal ion binding"/>
    <property type="evidence" value="ECO:0007669"/>
    <property type="project" value="UniProtKB-KW"/>
</dbReference>
<name>A0AAD9S174_PHOAM</name>
<evidence type="ECO:0000256" key="1">
    <source>
        <dbReference type="ARBA" id="ARBA00022679"/>
    </source>
</evidence>
<keyword evidence="2" id="KW-0479">Metal-binding</keyword>
<dbReference type="GO" id="GO:0008299">
    <property type="term" value="P:isoprenoid biosynthetic process"/>
    <property type="evidence" value="ECO:0007669"/>
    <property type="project" value="InterPro"/>
</dbReference>
<feature type="compositionally biased region" description="Polar residues" evidence="5">
    <location>
        <begin position="23"/>
        <end position="32"/>
    </location>
</feature>
<feature type="region of interest" description="Disordered" evidence="5">
    <location>
        <begin position="1"/>
        <end position="73"/>
    </location>
</feature>
<dbReference type="EMBL" id="JAUJFL010000011">
    <property type="protein sequence ID" value="KAK2596418.1"/>
    <property type="molecule type" value="Genomic_DNA"/>
</dbReference>
<dbReference type="Proteomes" id="UP001265746">
    <property type="component" value="Unassembled WGS sequence"/>
</dbReference>
<comment type="caution">
    <text evidence="6">The sequence shown here is derived from an EMBL/GenBank/DDBJ whole genome shotgun (WGS) entry which is preliminary data.</text>
</comment>
<dbReference type="Pfam" id="PF00348">
    <property type="entry name" value="polyprenyl_synt"/>
    <property type="match status" value="1"/>
</dbReference>
<feature type="compositionally biased region" description="Basic residues" evidence="5">
    <location>
        <begin position="33"/>
        <end position="42"/>
    </location>
</feature>
<evidence type="ECO:0000256" key="4">
    <source>
        <dbReference type="RuleBase" id="RU004466"/>
    </source>
</evidence>
<comment type="similarity">
    <text evidence="4">Belongs to the FPP/GGPP synthase family.</text>
</comment>
<dbReference type="GO" id="GO:0043386">
    <property type="term" value="P:mycotoxin biosynthetic process"/>
    <property type="evidence" value="ECO:0007669"/>
    <property type="project" value="UniProtKB-ARBA"/>
</dbReference>
<dbReference type="Gene3D" id="1.10.600.10">
    <property type="entry name" value="Farnesyl Diphosphate Synthase"/>
    <property type="match status" value="1"/>
</dbReference>
<dbReference type="GO" id="GO:0004659">
    <property type="term" value="F:prenyltransferase activity"/>
    <property type="evidence" value="ECO:0007669"/>
    <property type="project" value="InterPro"/>
</dbReference>
<dbReference type="PROSITE" id="PS00723">
    <property type="entry name" value="POLYPRENYL_SYNTHASE_1"/>
    <property type="match status" value="1"/>
</dbReference>
<dbReference type="CDD" id="cd00685">
    <property type="entry name" value="Trans_IPPS_HT"/>
    <property type="match status" value="1"/>
</dbReference>
<keyword evidence="3" id="KW-0460">Magnesium</keyword>
<evidence type="ECO:0000256" key="5">
    <source>
        <dbReference type="SAM" id="MobiDB-lite"/>
    </source>
</evidence>
<dbReference type="PROSITE" id="PS00444">
    <property type="entry name" value="POLYPRENYL_SYNTHASE_2"/>
    <property type="match status" value="1"/>
</dbReference>
<organism evidence="6 7">
    <name type="scientific">Phomopsis amygdali</name>
    <name type="common">Fusicoccum amygdali</name>
    <dbReference type="NCBI Taxonomy" id="1214568"/>
    <lineage>
        <taxon>Eukaryota</taxon>
        <taxon>Fungi</taxon>
        <taxon>Dikarya</taxon>
        <taxon>Ascomycota</taxon>
        <taxon>Pezizomycotina</taxon>
        <taxon>Sordariomycetes</taxon>
        <taxon>Sordariomycetidae</taxon>
        <taxon>Diaporthales</taxon>
        <taxon>Diaporthaceae</taxon>
        <taxon>Diaporthe</taxon>
    </lineage>
</organism>
<keyword evidence="7" id="KW-1185">Reference proteome</keyword>
<gene>
    <name evidence="6" type="ORF">N8I77_013309</name>
</gene>
<dbReference type="PANTHER" id="PTHR12001">
    <property type="entry name" value="GERANYLGERANYL PYROPHOSPHATE SYNTHASE"/>
    <property type="match status" value="1"/>
</dbReference>
<evidence type="ECO:0000256" key="2">
    <source>
        <dbReference type="ARBA" id="ARBA00022723"/>
    </source>
</evidence>